<dbReference type="InterPro" id="IPR006637">
    <property type="entry name" value="ChW"/>
</dbReference>
<feature type="domain" description="L,D-TPase catalytic" evidence="1">
    <location>
        <begin position="355"/>
        <end position="512"/>
    </location>
</feature>
<dbReference type="Pfam" id="PF03734">
    <property type="entry name" value="YkuD"/>
    <property type="match status" value="1"/>
</dbReference>
<dbReference type="Proteomes" id="UP000250003">
    <property type="component" value="Chromosome"/>
</dbReference>
<dbReference type="KEGG" id="blau:DQQ01_04865"/>
<accession>A0A2Z4U9A8</accession>
<dbReference type="CDD" id="cd16913">
    <property type="entry name" value="YkuD_like"/>
    <property type="match status" value="1"/>
</dbReference>
<dbReference type="PANTHER" id="PTHR38589:SF1">
    <property type="entry name" value="BLR0621 PROTEIN"/>
    <property type="match status" value="1"/>
</dbReference>
<proteinExistence type="predicted"/>
<protein>
    <recommendedName>
        <fullName evidence="1">L,D-TPase catalytic domain-containing protein</fullName>
    </recommendedName>
</protein>
<dbReference type="InterPro" id="IPR005490">
    <property type="entry name" value="LD_TPept_cat_dom"/>
</dbReference>
<name>A0A2Z4U9A8_9FIRM</name>
<reference evidence="3" key="1">
    <citation type="submission" date="2018-06" db="EMBL/GenBank/DDBJ databases">
        <title>Description of Blautia argi sp. nov., a new anaerobic isolated from dog feces.</title>
        <authorList>
            <person name="Chang Y.-H."/>
            <person name="Paek J."/>
            <person name="Shin Y."/>
        </authorList>
    </citation>
    <scope>NUCLEOTIDE SEQUENCE [LARGE SCALE GENOMIC DNA]</scope>
    <source>
        <strain evidence="3">KCTC 15426</strain>
    </source>
</reference>
<evidence type="ECO:0000313" key="2">
    <source>
        <dbReference type="EMBL" id="AWY97590.1"/>
    </source>
</evidence>
<dbReference type="OrthoDB" id="186490at2"/>
<dbReference type="AlphaFoldDB" id="A0A2Z4U9A8"/>
<evidence type="ECO:0000313" key="3">
    <source>
        <dbReference type="Proteomes" id="UP000250003"/>
    </source>
</evidence>
<evidence type="ECO:0000259" key="1">
    <source>
        <dbReference type="Pfam" id="PF03734"/>
    </source>
</evidence>
<dbReference type="GO" id="GO:0016740">
    <property type="term" value="F:transferase activity"/>
    <property type="evidence" value="ECO:0007669"/>
    <property type="project" value="InterPro"/>
</dbReference>
<gene>
    <name evidence="2" type="ORF">DQQ01_04865</name>
</gene>
<dbReference type="SMART" id="SM00728">
    <property type="entry name" value="ChW"/>
    <property type="match status" value="6"/>
</dbReference>
<dbReference type="PANTHER" id="PTHR38589">
    <property type="entry name" value="BLR0621 PROTEIN"/>
    <property type="match status" value="1"/>
</dbReference>
<dbReference type="EMBL" id="CP030280">
    <property type="protein sequence ID" value="AWY97590.1"/>
    <property type="molecule type" value="Genomic_DNA"/>
</dbReference>
<keyword evidence="3" id="KW-1185">Reference proteome</keyword>
<organism evidence="2 3">
    <name type="scientific">Blautia argi</name>
    <dbReference type="NCBI Taxonomy" id="1912897"/>
    <lineage>
        <taxon>Bacteria</taxon>
        <taxon>Bacillati</taxon>
        <taxon>Bacillota</taxon>
        <taxon>Clostridia</taxon>
        <taxon>Lachnospirales</taxon>
        <taxon>Lachnospiraceae</taxon>
        <taxon>Blautia</taxon>
    </lineage>
</organism>
<sequence>MIKEKVRHIKLLIISILVLLLGKNLISFDSIPIYASSTQIQYQTHIQDYGWQDWKSEGGMSGTQGECKRLEGIRIKLSNQPYSGGIEYRTHVQDYGWQNFVGNGQMSGTSGECKRLEAIQIRLTGEVAEHYDIYYRVHAEEFGWLAWTRNGKSAGTEGFSYRLEGIEIRLIDKNNPAPGNTRGAYKVPMIQYTTHVQDYGWQAALVDGQTSGTEGESKRLEGVKIKLVNQPYTGGIEYATHVQDYGWQNFVGNDSLAGTSGECKRLEAIKIRLTGSMAQYYDVYYRVHVENLGWQDWVKNGEAAGTEGLSYRLEGLEIKLVDKGNDLWIKELDAAKSSSQLVVASVYDGTYASVTMYSKDGDRWKEDFATIGRTGSKGIQKEKEGDKKSPSGIYGLHTPFGIRTNPGCPMAYLQVTENHYWGGSPDKYYNTMVDISESPDYIAGTGEHIIDYGSVYNYCVAIDYNPEGVVGKGSAIFLHCQGKGTTAGCISIPESNMVYLLQHLRSDAKIIIDYETNIGLY</sequence>
<dbReference type="Pfam" id="PF07538">
    <property type="entry name" value="ChW"/>
    <property type="match status" value="6"/>
</dbReference>